<feature type="transmembrane region" description="Helical" evidence="3">
    <location>
        <begin position="121"/>
        <end position="143"/>
    </location>
</feature>
<dbReference type="Proteomes" id="UP001461498">
    <property type="component" value="Unassembled WGS sequence"/>
</dbReference>
<accession>A0AAW1D4S6</accession>
<dbReference type="GO" id="GO:0046514">
    <property type="term" value="P:ceramide catabolic process"/>
    <property type="evidence" value="ECO:0007669"/>
    <property type="project" value="InterPro"/>
</dbReference>
<dbReference type="InterPro" id="IPR006823">
    <property type="entry name" value="Ceramidase_alk"/>
</dbReference>
<feature type="domain" description="Neutral/alkaline non-lysosomal ceramidase N-terminal" evidence="4">
    <location>
        <begin position="1"/>
        <end position="104"/>
    </location>
</feature>
<dbReference type="InterPro" id="IPR031329">
    <property type="entry name" value="NEUT/ALK_ceramidase_N"/>
</dbReference>
<dbReference type="AlphaFoldDB" id="A0AAW1D4S6"/>
<dbReference type="GO" id="GO:0017040">
    <property type="term" value="F:N-acylsphingosine amidohydrolase activity"/>
    <property type="evidence" value="ECO:0007669"/>
    <property type="project" value="InterPro"/>
</dbReference>
<comment type="caution">
    <text evidence="5">The sequence shown here is derived from an EMBL/GenBank/DDBJ whole genome shotgun (WGS) entry which is preliminary data.</text>
</comment>
<evidence type="ECO:0000313" key="5">
    <source>
        <dbReference type="EMBL" id="KAK9505220.1"/>
    </source>
</evidence>
<reference evidence="5 6" key="1">
    <citation type="submission" date="2022-12" db="EMBL/GenBank/DDBJ databases">
        <title>Chromosome-level genome assembly of true bugs.</title>
        <authorList>
            <person name="Ma L."/>
            <person name="Li H."/>
        </authorList>
    </citation>
    <scope>NUCLEOTIDE SEQUENCE [LARGE SCALE GENOMIC DNA]</scope>
    <source>
        <strain evidence="5">Lab_2022b</strain>
    </source>
</reference>
<dbReference type="Pfam" id="PF04734">
    <property type="entry name" value="Ceramidase_alk"/>
    <property type="match status" value="1"/>
</dbReference>
<keyword evidence="3" id="KW-0472">Membrane</keyword>
<evidence type="ECO:0000256" key="2">
    <source>
        <dbReference type="PIRSR" id="PIRSR606823-1"/>
    </source>
</evidence>
<evidence type="ECO:0000259" key="4">
    <source>
        <dbReference type="Pfam" id="PF04734"/>
    </source>
</evidence>
<dbReference type="PANTHER" id="PTHR12670:SF1">
    <property type="entry name" value="NEUTRAL CERAMIDASE"/>
    <property type="match status" value="1"/>
</dbReference>
<protein>
    <recommendedName>
        <fullName evidence="1">Neutral ceramidase</fullName>
    </recommendedName>
</protein>
<keyword evidence="6" id="KW-1185">Reference proteome</keyword>
<keyword evidence="3" id="KW-1133">Transmembrane helix</keyword>
<dbReference type="GO" id="GO:0042759">
    <property type="term" value="P:long-chain fatty acid biosynthetic process"/>
    <property type="evidence" value="ECO:0007669"/>
    <property type="project" value="TreeGrafter"/>
</dbReference>
<dbReference type="PANTHER" id="PTHR12670">
    <property type="entry name" value="CERAMIDASE"/>
    <property type="match status" value="1"/>
</dbReference>
<gene>
    <name evidence="5" type="ORF">O3M35_009317</name>
</gene>
<feature type="active site" description="Nucleophile" evidence="2">
    <location>
        <position position="50"/>
    </location>
</feature>
<evidence type="ECO:0000313" key="6">
    <source>
        <dbReference type="Proteomes" id="UP001461498"/>
    </source>
</evidence>
<dbReference type="GO" id="GO:0046512">
    <property type="term" value="P:sphingosine biosynthetic process"/>
    <property type="evidence" value="ECO:0007669"/>
    <property type="project" value="TreeGrafter"/>
</dbReference>
<evidence type="ECO:0000256" key="3">
    <source>
        <dbReference type="SAM" id="Phobius"/>
    </source>
</evidence>
<keyword evidence="3" id="KW-0812">Transmembrane</keyword>
<proteinExistence type="predicted"/>
<evidence type="ECO:0000256" key="1">
    <source>
        <dbReference type="ARBA" id="ARBA00019235"/>
    </source>
</evidence>
<dbReference type="GO" id="GO:0016020">
    <property type="term" value="C:membrane"/>
    <property type="evidence" value="ECO:0007669"/>
    <property type="project" value="GOC"/>
</dbReference>
<organism evidence="5 6">
    <name type="scientific">Rhynocoris fuscipes</name>
    <dbReference type="NCBI Taxonomy" id="488301"/>
    <lineage>
        <taxon>Eukaryota</taxon>
        <taxon>Metazoa</taxon>
        <taxon>Ecdysozoa</taxon>
        <taxon>Arthropoda</taxon>
        <taxon>Hexapoda</taxon>
        <taxon>Insecta</taxon>
        <taxon>Pterygota</taxon>
        <taxon>Neoptera</taxon>
        <taxon>Paraneoptera</taxon>
        <taxon>Hemiptera</taxon>
        <taxon>Heteroptera</taxon>
        <taxon>Panheteroptera</taxon>
        <taxon>Cimicomorpha</taxon>
        <taxon>Reduviidae</taxon>
        <taxon>Harpactorinae</taxon>
        <taxon>Harpactorini</taxon>
        <taxon>Rhynocoris</taxon>
    </lineage>
</organism>
<name>A0AAW1D4S6_9HEMI</name>
<sequence>MNNTNTLVSSDNVGLASVLFEQRMNKQSTKIIGKGPFVAGFASTNLGDVSPNIKGPKCQMSGLPCDPYTSTCKDKKEKCVASGPGKDMFESTAIIATRIFERAWVRSFFIQFNSIGLFRKYLLILMQIYTFSTSLYYSIVLFFKSL</sequence>
<dbReference type="EMBL" id="JAPXFL010000006">
    <property type="protein sequence ID" value="KAK9505220.1"/>
    <property type="molecule type" value="Genomic_DNA"/>
</dbReference>
<dbReference type="GO" id="GO:0005576">
    <property type="term" value="C:extracellular region"/>
    <property type="evidence" value="ECO:0007669"/>
    <property type="project" value="TreeGrafter"/>
</dbReference>